<dbReference type="Proteomes" id="UP001190700">
    <property type="component" value="Unassembled WGS sequence"/>
</dbReference>
<dbReference type="AlphaFoldDB" id="A0AAE0L4C1"/>
<feature type="domain" description="NodB homology" evidence="2">
    <location>
        <begin position="83"/>
        <end position="265"/>
    </location>
</feature>
<protein>
    <recommendedName>
        <fullName evidence="2">NodB homology domain-containing protein</fullName>
    </recommendedName>
</protein>
<proteinExistence type="predicted"/>
<evidence type="ECO:0000313" key="4">
    <source>
        <dbReference type="Proteomes" id="UP001190700"/>
    </source>
</evidence>
<dbReference type="SUPFAM" id="SSF88713">
    <property type="entry name" value="Glycoside hydrolase/deacetylase"/>
    <property type="match status" value="1"/>
</dbReference>
<accession>A0AAE0L4C1</accession>
<dbReference type="PANTHER" id="PTHR10587">
    <property type="entry name" value="GLYCOSYL TRANSFERASE-RELATED"/>
    <property type="match status" value="1"/>
</dbReference>
<dbReference type="EMBL" id="LGRX02009540">
    <property type="protein sequence ID" value="KAK3271608.1"/>
    <property type="molecule type" value="Genomic_DNA"/>
</dbReference>
<organism evidence="3 4">
    <name type="scientific">Cymbomonas tetramitiformis</name>
    <dbReference type="NCBI Taxonomy" id="36881"/>
    <lineage>
        <taxon>Eukaryota</taxon>
        <taxon>Viridiplantae</taxon>
        <taxon>Chlorophyta</taxon>
        <taxon>Pyramimonadophyceae</taxon>
        <taxon>Pyramimonadales</taxon>
        <taxon>Pyramimonadaceae</taxon>
        <taxon>Cymbomonas</taxon>
    </lineage>
</organism>
<evidence type="ECO:0000259" key="2">
    <source>
        <dbReference type="PROSITE" id="PS51677"/>
    </source>
</evidence>
<dbReference type="InterPro" id="IPR002509">
    <property type="entry name" value="NODB_dom"/>
</dbReference>
<dbReference type="InterPro" id="IPR011330">
    <property type="entry name" value="Glyco_hydro/deAcase_b/a-brl"/>
</dbReference>
<sequence length="294" mass="33298">MYFPSEEQDGKYHYRWKWLIGQWYSGASSSAGTCVGFLRAPITLLFVGILALVIIAHLYPRHLVGLASHLVPKVLFSFSTTRKLVALTFNDAPNPASTPAILNILAEHNVKATFFIVGKYSQQFPQLVDDIIQGGHELGSHMWEEKPSHKLGPERFERQLQQMDDMIQSHSPRLGVAKWFRPRPGWVDKWMFPILERKNYHAVLGSMYAHDKHVNSWKAVARLLRAQVHPGGILILHDGGSSRNQTALVLTALLGDLKKQGYRAMTLSNLFQESGEYHPEREIRPNSIVRVQSG</sequence>
<keyword evidence="4" id="KW-1185">Reference proteome</keyword>
<evidence type="ECO:0000313" key="3">
    <source>
        <dbReference type="EMBL" id="KAK3271608.1"/>
    </source>
</evidence>
<reference evidence="3 4" key="1">
    <citation type="journal article" date="2015" name="Genome Biol. Evol.">
        <title>Comparative Genomics of a Bacterivorous Green Alga Reveals Evolutionary Causalities and Consequences of Phago-Mixotrophic Mode of Nutrition.</title>
        <authorList>
            <person name="Burns J.A."/>
            <person name="Paasch A."/>
            <person name="Narechania A."/>
            <person name="Kim E."/>
        </authorList>
    </citation>
    <scope>NUCLEOTIDE SEQUENCE [LARGE SCALE GENOMIC DNA]</scope>
    <source>
        <strain evidence="3 4">PLY_AMNH</strain>
    </source>
</reference>
<name>A0AAE0L4C1_9CHLO</name>
<feature type="transmembrane region" description="Helical" evidence="1">
    <location>
        <begin position="38"/>
        <end position="59"/>
    </location>
</feature>
<dbReference type="PROSITE" id="PS51677">
    <property type="entry name" value="NODB"/>
    <property type="match status" value="1"/>
</dbReference>
<evidence type="ECO:0000256" key="1">
    <source>
        <dbReference type="SAM" id="Phobius"/>
    </source>
</evidence>
<dbReference type="GO" id="GO:0005975">
    <property type="term" value="P:carbohydrate metabolic process"/>
    <property type="evidence" value="ECO:0007669"/>
    <property type="project" value="InterPro"/>
</dbReference>
<dbReference type="Pfam" id="PF01522">
    <property type="entry name" value="Polysacc_deac_1"/>
    <property type="match status" value="1"/>
</dbReference>
<keyword evidence="1" id="KW-0812">Transmembrane</keyword>
<dbReference type="Gene3D" id="3.20.20.370">
    <property type="entry name" value="Glycoside hydrolase/deacetylase"/>
    <property type="match status" value="1"/>
</dbReference>
<keyword evidence="1" id="KW-1133">Transmembrane helix</keyword>
<dbReference type="GO" id="GO:0004099">
    <property type="term" value="F:chitin deacetylase activity"/>
    <property type="evidence" value="ECO:0007669"/>
    <property type="project" value="UniProtKB-ARBA"/>
</dbReference>
<keyword evidence="1" id="KW-0472">Membrane</keyword>
<dbReference type="PANTHER" id="PTHR10587:SF137">
    <property type="entry name" value="4-DEOXY-4-FORMAMIDO-L-ARABINOSE-PHOSPHOUNDECAPRENOL DEFORMYLASE ARND-RELATED"/>
    <property type="match status" value="1"/>
</dbReference>
<comment type="caution">
    <text evidence="3">The sequence shown here is derived from an EMBL/GenBank/DDBJ whole genome shotgun (WGS) entry which is preliminary data.</text>
</comment>
<dbReference type="InterPro" id="IPR050248">
    <property type="entry name" value="Polysacc_deacetylase_ArnD"/>
</dbReference>
<gene>
    <name evidence="3" type="ORF">CYMTET_20051</name>
</gene>